<feature type="compositionally biased region" description="Basic and acidic residues" evidence="5">
    <location>
        <begin position="1"/>
        <end position="11"/>
    </location>
</feature>
<evidence type="ECO:0000256" key="5">
    <source>
        <dbReference type="SAM" id="MobiDB-lite"/>
    </source>
</evidence>
<feature type="domain" description="Lipopolysaccharide assembly protein A" evidence="7">
    <location>
        <begin position="96"/>
        <end position="146"/>
    </location>
</feature>
<evidence type="ECO:0000259" key="7">
    <source>
        <dbReference type="Pfam" id="PF06305"/>
    </source>
</evidence>
<keyword evidence="2 6" id="KW-0812">Transmembrane</keyword>
<dbReference type="EMBL" id="BAAAJK010000060">
    <property type="protein sequence ID" value="GAA1403333.1"/>
    <property type="molecule type" value="Genomic_DNA"/>
</dbReference>
<evidence type="ECO:0000256" key="6">
    <source>
        <dbReference type="SAM" id="Phobius"/>
    </source>
</evidence>
<dbReference type="InterPro" id="IPR010445">
    <property type="entry name" value="LapA_dom"/>
</dbReference>
<evidence type="ECO:0000313" key="9">
    <source>
        <dbReference type="Proteomes" id="UP001501414"/>
    </source>
</evidence>
<comment type="caution">
    <text evidence="8">The sequence shown here is derived from an EMBL/GenBank/DDBJ whole genome shotgun (WGS) entry which is preliminary data.</text>
</comment>
<evidence type="ECO:0000313" key="8">
    <source>
        <dbReference type="EMBL" id="GAA1403333.1"/>
    </source>
</evidence>
<accession>A0ABN1YCK7</accession>
<keyword evidence="9" id="KW-1185">Reference proteome</keyword>
<name>A0ABN1YCK7_9PSEU</name>
<feature type="transmembrane region" description="Helical" evidence="6">
    <location>
        <begin position="115"/>
        <end position="138"/>
    </location>
</feature>
<keyword evidence="3 6" id="KW-1133">Transmembrane helix</keyword>
<sequence length="147" mass="15711">MSDERRGERPAWGRVGPEDPTADPATHPALRVPEPSTELEPSEQPTVAVPTDGSQPAGDDSTTVRRSIPHSRTGGLWAALILSAVVLIFLLIFIVQNTTPVVINFLWLSGTLPTGVALLFAAIAGILLVAVPGTGRILQLRREARKH</sequence>
<gene>
    <name evidence="8" type="ORF">GCM10009613_64380</name>
</gene>
<keyword evidence="1" id="KW-1003">Cell membrane</keyword>
<evidence type="ECO:0000256" key="3">
    <source>
        <dbReference type="ARBA" id="ARBA00022989"/>
    </source>
</evidence>
<dbReference type="RefSeq" id="WP_344030301.1">
    <property type="nucleotide sequence ID" value="NZ_BAAAJK010000060.1"/>
</dbReference>
<evidence type="ECO:0000256" key="1">
    <source>
        <dbReference type="ARBA" id="ARBA00022475"/>
    </source>
</evidence>
<protein>
    <recommendedName>
        <fullName evidence="7">Lipopolysaccharide assembly protein A domain-containing protein</fullName>
    </recommendedName>
</protein>
<evidence type="ECO:0000256" key="2">
    <source>
        <dbReference type="ARBA" id="ARBA00022692"/>
    </source>
</evidence>
<reference evidence="8 9" key="1">
    <citation type="journal article" date="2019" name="Int. J. Syst. Evol. Microbiol.">
        <title>The Global Catalogue of Microorganisms (GCM) 10K type strain sequencing project: providing services to taxonomists for standard genome sequencing and annotation.</title>
        <authorList>
            <consortium name="The Broad Institute Genomics Platform"/>
            <consortium name="The Broad Institute Genome Sequencing Center for Infectious Disease"/>
            <person name="Wu L."/>
            <person name="Ma J."/>
        </authorList>
    </citation>
    <scope>NUCLEOTIDE SEQUENCE [LARGE SCALE GENOMIC DNA]</scope>
    <source>
        <strain evidence="8 9">JCM 11896</strain>
    </source>
</reference>
<feature type="region of interest" description="Disordered" evidence="5">
    <location>
        <begin position="1"/>
        <end position="68"/>
    </location>
</feature>
<feature type="transmembrane region" description="Helical" evidence="6">
    <location>
        <begin position="75"/>
        <end position="95"/>
    </location>
</feature>
<keyword evidence="4 6" id="KW-0472">Membrane</keyword>
<evidence type="ECO:0000256" key="4">
    <source>
        <dbReference type="ARBA" id="ARBA00023136"/>
    </source>
</evidence>
<organism evidence="8 9">
    <name type="scientific">Pseudonocardia kongjuensis</name>
    <dbReference type="NCBI Taxonomy" id="102227"/>
    <lineage>
        <taxon>Bacteria</taxon>
        <taxon>Bacillati</taxon>
        <taxon>Actinomycetota</taxon>
        <taxon>Actinomycetes</taxon>
        <taxon>Pseudonocardiales</taxon>
        <taxon>Pseudonocardiaceae</taxon>
        <taxon>Pseudonocardia</taxon>
    </lineage>
</organism>
<dbReference type="Proteomes" id="UP001501414">
    <property type="component" value="Unassembled WGS sequence"/>
</dbReference>
<dbReference type="Pfam" id="PF06305">
    <property type="entry name" value="LapA_dom"/>
    <property type="match status" value="1"/>
</dbReference>
<proteinExistence type="predicted"/>